<feature type="compositionally biased region" description="Low complexity" evidence="2">
    <location>
        <begin position="183"/>
        <end position="194"/>
    </location>
</feature>
<evidence type="ECO:0000256" key="1">
    <source>
        <dbReference type="SAM" id="Coils"/>
    </source>
</evidence>
<proteinExistence type="predicted"/>
<protein>
    <submittedName>
        <fullName evidence="3">Heat stress transcription factor B-2b</fullName>
    </submittedName>
</protein>
<dbReference type="Proteomes" id="UP000265520">
    <property type="component" value="Unassembled WGS sequence"/>
</dbReference>
<reference evidence="3 4" key="1">
    <citation type="journal article" date="2018" name="Front. Plant Sci.">
        <title>Red Clover (Trifolium pratense) and Zigzag Clover (T. medium) - A Picture of Genomic Similarities and Differences.</title>
        <authorList>
            <person name="Dluhosova J."/>
            <person name="Istvanek J."/>
            <person name="Nedelnik J."/>
            <person name="Repkova J."/>
        </authorList>
    </citation>
    <scope>NUCLEOTIDE SEQUENCE [LARGE SCALE GENOMIC DNA]</scope>
    <source>
        <strain evidence="4">cv. 10/8</strain>
        <tissue evidence="3">Leaf</tissue>
    </source>
</reference>
<keyword evidence="1" id="KW-0175">Coiled coil</keyword>
<dbReference type="AlphaFoldDB" id="A0A392N0Y1"/>
<sequence>MAAPVRMVSPTTSGDEQVVSSNSSPILANNSSTVHRSTICTTAPELFEENERLKKENMQLSSELSQLRGLCNNILSMMSNYASSFSGQLESSTSAATARAVLVKEAKALELLPRNVLLGEEPVAVNAGGSAGGMPCEMTNLVEPEVRAPKIPKLFGVSIGLKRHRTESEAEPEREVRVREQHQMQLQMQTQSSQEPDQGSDVKSESLDGDDSDDHEQRWNLMK</sequence>
<evidence type="ECO:0000313" key="4">
    <source>
        <dbReference type="Proteomes" id="UP000265520"/>
    </source>
</evidence>
<feature type="compositionally biased region" description="Basic and acidic residues" evidence="2">
    <location>
        <begin position="166"/>
        <end position="182"/>
    </location>
</feature>
<comment type="caution">
    <text evidence="3">The sequence shown here is derived from an EMBL/GenBank/DDBJ whole genome shotgun (WGS) entry which is preliminary data.</text>
</comment>
<feature type="compositionally biased region" description="Polar residues" evidence="2">
    <location>
        <begin position="9"/>
        <end position="27"/>
    </location>
</feature>
<evidence type="ECO:0000256" key="2">
    <source>
        <dbReference type="SAM" id="MobiDB-lite"/>
    </source>
</evidence>
<organism evidence="3 4">
    <name type="scientific">Trifolium medium</name>
    <dbReference type="NCBI Taxonomy" id="97028"/>
    <lineage>
        <taxon>Eukaryota</taxon>
        <taxon>Viridiplantae</taxon>
        <taxon>Streptophyta</taxon>
        <taxon>Embryophyta</taxon>
        <taxon>Tracheophyta</taxon>
        <taxon>Spermatophyta</taxon>
        <taxon>Magnoliopsida</taxon>
        <taxon>eudicotyledons</taxon>
        <taxon>Gunneridae</taxon>
        <taxon>Pentapetalae</taxon>
        <taxon>rosids</taxon>
        <taxon>fabids</taxon>
        <taxon>Fabales</taxon>
        <taxon>Fabaceae</taxon>
        <taxon>Papilionoideae</taxon>
        <taxon>50 kb inversion clade</taxon>
        <taxon>NPAAA clade</taxon>
        <taxon>Hologalegina</taxon>
        <taxon>IRL clade</taxon>
        <taxon>Trifolieae</taxon>
        <taxon>Trifolium</taxon>
    </lineage>
</organism>
<feature type="region of interest" description="Disordered" evidence="2">
    <location>
        <begin position="163"/>
        <end position="223"/>
    </location>
</feature>
<dbReference type="EMBL" id="LXQA010024951">
    <property type="protein sequence ID" value="MCH93447.1"/>
    <property type="molecule type" value="Genomic_DNA"/>
</dbReference>
<feature type="coiled-coil region" evidence="1">
    <location>
        <begin position="43"/>
        <end position="70"/>
    </location>
</feature>
<evidence type="ECO:0000313" key="3">
    <source>
        <dbReference type="EMBL" id="MCH93447.1"/>
    </source>
</evidence>
<accession>A0A392N0Y1</accession>
<name>A0A392N0Y1_9FABA</name>
<feature type="region of interest" description="Disordered" evidence="2">
    <location>
        <begin position="1"/>
        <end position="27"/>
    </location>
</feature>
<keyword evidence="4" id="KW-1185">Reference proteome</keyword>